<comment type="caution">
    <text evidence="1">The sequence shown here is derived from an EMBL/GenBank/DDBJ whole genome shotgun (WGS) entry which is preliminary data.</text>
</comment>
<evidence type="ECO:0000313" key="2">
    <source>
        <dbReference type="Proteomes" id="UP000735302"/>
    </source>
</evidence>
<protein>
    <submittedName>
        <fullName evidence="1">Reverse transcriptase</fullName>
    </submittedName>
</protein>
<dbReference type="GO" id="GO:0003964">
    <property type="term" value="F:RNA-directed DNA polymerase activity"/>
    <property type="evidence" value="ECO:0007669"/>
    <property type="project" value="UniProtKB-KW"/>
</dbReference>
<sequence length="93" mass="10533">MIQLALRMYYVPEVIQVILDDYFSGFRKRFSTNDYTTNWINLEVGIAMEYTISSILFVMAMKVILKAAEGSAGPPIFQGASPESIREMRQVGC</sequence>
<organism evidence="1 2">
    <name type="scientific">Plakobranchus ocellatus</name>
    <dbReference type="NCBI Taxonomy" id="259542"/>
    <lineage>
        <taxon>Eukaryota</taxon>
        <taxon>Metazoa</taxon>
        <taxon>Spiralia</taxon>
        <taxon>Lophotrochozoa</taxon>
        <taxon>Mollusca</taxon>
        <taxon>Gastropoda</taxon>
        <taxon>Heterobranchia</taxon>
        <taxon>Euthyneura</taxon>
        <taxon>Panpulmonata</taxon>
        <taxon>Sacoglossa</taxon>
        <taxon>Placobranchoidea</taxon>
        <taxon>Plakobranchidae</taxon>
        <taxon>Plakobranchus</taxon>
    </lineage>
</organism>
<gene>
    <name evidence="1" type="ORF">PoB_007586700</name>
</gene>
<name>A0AAV4DYG2_9GAST</name>
<dbReference type="EMBL" id="BLXT01008474">
    <property type="protein sequence ID" value="GFO49362.1"/>
    <property type="molecule type" value="Genomic_DNA"/>
</dbReference>
<keyword evidence="2" id="KW-1185">Reference proteome</keyword>
<dbReference type="Proteomes" id="UP000735302">
    <property type="component" value="Unassembled WGS sequence"/>
</dbReference>
<evidence type="ECO:0000313" key="1">
    <source>
        <dbReference type="EMBL" id="GFO49362.1"/>
    </source>
</evidence>
<reference evidence="1 2" key="1">
    <citation type="journal article" date="2021" name="Elife">
        <title>Chloroplast acquisition without the gene transfer in kleptoplastic sea slugs, Plakobranchus ocellatus.</title>
        <authorList>
            <person name="Maeda T."/>
            <person name="Takahashi S."/>
            <person name="Yoshida T."/>
            <person name="Shimamura S."/>
            <person name="Takaki Y."/>
            <person name="Nagai Y."/>
            <person name="Toyoda A."/>
            <person name="Suzuki Y."/>
            <person name="Arimoto A."/>
            <person name="Ishii H."/>
            <person name="Satoh N."/>
            <person name="Nishiyama T."/>
            <person name="Hasebe M."/>
            <person name="Maruyama T."/>
            <person name="Minagawa J."/>
            <person name="Obokata J."/>
            <person name="Shigenobu S."/>
        </authorList>
    </citation>
    <scope>NUCLEOTIDE SEQUENCE [LARGE SCALE GENOMIC DNA]</scope>
</reference>
<keyword evidence="1" id="KW-0808">Transferase</keyword>
<dbReference type="AlphaFoldDB" id="A0AAV4DYG2"/>
<keyword evidence="1" id="KW-0548">Nucleotidyltransferase</keyword>
<accession>A0AAV4DYG2</accession>
<proteinExistence type="predicted"/>
<keyword evidence="1" id="KW-0695">RNA-directed DNA polymerase</keyword>